<dbReference type="PANTHER" id="PTHR12298">
    <property type="entry name" value="PCDC2 PROGRAMMED CELL DEATH PROTEIN 2 -RELATED"/>
    <property type="match status" value="1"/>
</dbReference>
<feature type="compositionally biased region" description="Low complexity" evidence="1">
    <location>
        <begin position="326"/>
        <end position="342"/>
    </location>
</feature>
<evidence type="ECO:0000313" key="3">
    <source>
        <dbReference type="EMBL" id="CAD8131478.1"/>
    </source>
</evidence>
<reference evidence="3" key="1">
    <citation type="submission" date="2021-01" db="EMBL/GenBank/DDBJ databases">
        <authorList>
            <consortium name="Genoscope - CEA"/>
            <person name="William W."/>
        </authorList>
    </citation>
    <scope>NUCLEOTIDE SEQUENCE</scope>
</reference>
<evidence type="ECO:0000256" key="1">
    <source>
        <dbReference type="SAM" id="MobiDB-lite"/>
    </source>
</evidence>
<dbReference type="InterPro" id="IPR007320">
    <property type="entry name" value="PDCD2_C"/>
</dbReference>
<feature type="domain" description="Programmed cell death protein 2 C-terminal" evidence="2">
    <location>
        <begin position="198"/>
        <end position="292"/>
    </location>
</feature>
<keyword evidence="4" id="KW-1185">Reference proteome</keyword>
<evidence type="ECO:0000313" key="4">
    <source>
        <dbReference type="Proteomes" id="UP000689195"/>
    </source>
</evidence>
<name>A0A8S1RTY4_9CILI</name>
<feature type="region of interest" description="Disordered" evidence="1">
    <location>
        <begin position="320"/>
        <end position="354"/>
    </location>
</feature>
<comment type="caution">
    <text evidence="3">The sequence shown here is derived from an EMBL/GenBank/DDBJ whole genome shotgun (WGS) entry which is preliminary data.</text>
</comment>
<dbReference type="AlphaFoldDB" id="A0A8S1RTY4"/>
<sequence>MNNKEEIVIGYLEQTDDILNIDDELPSYANGLPYFLENEDKFESIKCQQCGNQMKMLLQIYAPLNKKHASFREIYVFLCLNEQCSKNNSSVRVFRMQSQQKPQLLQSKNKEYILSPQNKSFIIDTEIINAKENNNELQVAEELLPTNFDDEDKDVDLKNVKFDNENKIYENYLKSTEEKEDINELDGLEKDQQNNIDGCFLIYQHFLTQYPNHIVRYCFDSQSKPLWFSDKKQPQIESKCPHCKKNKIFEFQINNSILTYFPELYNLEWGALYIYSCPSSCQVGGQILIEETIYAHSDEQEFISPNLKVDPNTKLVSINTNKSNKQKQQIQQQQQQQQQIQQKIDEKDEEDDDW</sequence>
<dbReference type="Proteomes" id="UP000689195">
    <property type="component" value="Unassembled WGS sequence"/>
</dbReference>
<proteinExistence type="predicted"/>
<organism evidence="3 4">
    <name type="scientific">Paramecium pentaurelia</name>
    <dbReference type="NCBI Taxonomy" id="43138"/>
    <lineage>
        <taxon>Eukaryota</taxon>
        <taxon>Sar</taxon>
        <taxon>Alveolata</taxon>
        <taxon>Ciliophora</taxon>
        <taxon>Intramacronucleata</taxon>
        <taxon>Oligohymenophorea</taxon>
        <taxon>Peniculida</taxon>
        <taxon>Parameciidae</taxon>
        <taxon>Paramecium</taxon>
    </lineage>
</organism>
<dbReference type="EMBL" id="CAJJDO010000001">
    <property type="protein sequence ID" value="CAD8131478.1"/>
    <property type="molecule type" value="Genomic_DNA"/>
</dbReference>
<dbReference type="OrthoDB" id="443682at2759"/>
<gene>
    <name evidence="3" type="ORF">PPENT_87.1.T0010075</name>
</gene>
<dbReference type="GO" id="GO:0005737">
    <property type="term" value="C:cytoplasm"/>
    <property type="evidence" value="ECO:0007669"/>
    <property type="project" value="InterPro"/>
</dbReference>
<evidence type="ECO:0000259" key="2">
    <source>
        <dbReference type="Pfam" id="PF04194"/>
    </source>
</evidence>
<accession>A0A8S1RTY4</accession>
<dbReference type="Pfam" id="PF04194">
    <property type="entry name" value="PDCD2_C"/>
    <property type="match status" value="1"/>
</dbReference>
<dbReference type="PANTHER" id="PTHR12298:SF4">
    <property type="entry name" value="PROGRAMMED CELL DEATH PROTEIN 2"/>
    <property type="match status" value="1"/>
</dbReference>
<protein>
    <recommendedName>
        <fullName evidence="2">Programmed cell death protein 2 C-terminal domain-containing protein</fullName>
    </recommendedName>
</protein>